<feature type="transmembrane region" description="Helical" evidence="7">
    <location>
        <begin position="121"/>
        <end position="138"/>
    </location>
</feature>
<dbReference type="GO" id="GO:0016491">
    <property type="term" value="F:oxidoreductase activity"/>
    <property type="evidence" value="ECO:0007669"/>
    <property type="project" value="UniProtKB-KW"/>
</dbReference>
<dbReference type="KEGG" id="nfn:NFRAN_1579"/>
<dbReference type="PANTHER" id="PTHR42682:SF5">
    <property type="entry name" value="HYDROGENASE-4 COMPONENT F"/>
    <property type="match status" value="1"/>
</dbReference>
<feature type="transmembrane region" description="Helical" evidence="7">
    <location>
        <begin position="430"/>
        <end position="448"/>
    </location>
</feature>
<evidence type="ECO:0000256" key="1">
    <source>
        <dbReference type="ARBA" id="ARBA00004651"/>
    </source>
</evidence>
<dbReference type="GO" id="GO:0008137">
    <property type="term" value="F:NADH dehydrogenase (ubiquinone) activity"/>
    <property type="evidence" value="ECO:0007669"/>
    <property type="project" value="InterPro"/>
</dbReference>
<dbReference type="InterPro" id="IPR052175">
    <property type="entry name" value="ComplexI-like_HydComp"/>
</dbReference>
<dbReference type="InterPro" id="IPR001516">
    <property type="entry name" value="Proton_antipo_N"/>
</dbReference>
<evidence type="ECO:0000259" key="8">
    <source>
        <dbReference type="Pfam" id="PF00361"/>
    </source>
</evidence>
<dbReference type="Pfam" id="PF00662">
    <property type="entry name" value="Proton_antipo_N"/>
    <property type="match status" value="1"/>
</dbReference>
<dbReference type="EMBL" id="LR216287">
    <property type="protein sequence ID" value="VFJ13901.1"/>
    <property type="molecule type" value="Genomic_DNA"/>
</dbReference>
<feature type="transmembrane region" description="Helical" evidence="7">
    <location>
        <begin position="42"/>
        <end position="63"/>
    </location>
</feature>
<keyword evidence="3 7" id="KW-0812">Transmembrane</keyword>
<feature type="domain" description="NADH-Ubiquinone oxidoreductase (complex I) chain 5 N-terminal" evidence="9">
    <location>
        <begin position="76"/>
        <end position="106"/>
    </location>
</feature>
<feature type="transmembrane region" description="Helical" evidence="7">
    <location>
        <begin position="386"/>
        <end position="410"/>
    </location>
</feature>
<feature type="transmembrane region" description="Helical" evidence="7">
    <location>
        <begin position="468"/>
        <end position="490"/>
    </location>
</feature>
<name>A0A484I9J9_9ARCH</name>
<dbReference type="InterPro" id="IPR001750">
    <property type="entry name" value="ND/Mrp_TM"/>
</dbReference>
<keyword evidence="6 7" id="KW-0472">Membrane</keyword>
<sequence>MITMTNSIIKILPESFLIMSIILTPILSGILVTIFKKKRFLEIFSVLSTAFILFLTFFLFLYIVDFKKITLFNEFFYVDSLSMVVLLLISFVSFVSSIYSVNYMGKQYQDGLVDDKHLVRYYQGFNIFIFTMILVPIINNTGLLWVAIEATTLISVLLIMIYVKEDAIRSAWKYLIIATVGLSFALIGTIFFYYANIHDPLSTVQPEEDKINWTNMLQNSKLLDPMIIKIAFIFIIIGYGTKAGIAPMHTWLPDAHSESPTPISAMLSGVLLNCALYGILRFHLISSGSIGEEYSANLLVIFGLLSVAIASFSILFQKDMKRMLAYSSVEHMGIITLAFGFGGLVGIYGAILHMINHAIVKPLMFFANGKISQKYETRAMSKIKGIFTIMPVTGVMFLIGGLAIIGLPPFNIFLSKFMILYSGFSSNNNILASTVLIILLTIIFIGFIRNLVMMSFGKPKTQIDNGELGTLSIIAMGLLVVFIIILGMYIPEPLDTLINDAVKIFKVV</sequence>
<gene>
    <name evidence="10" type="primary">hyfF</name>
    <name evidence="10" type="ORF">NFRAN_1579</name>
</gene>
<evidence type="ECO:0000256" key="6">
    <source>
        <dbReference type="ARBA" id="ARBA00023136"/>
    </source>
</evidence>
<dbReference type="RefSeq" id="WP_134483980.1">
    <property type="nucleotide sequence ID" value="NZ_LR216287.1"/>
</dbReference>
<dbReference type="GO" id="GO:0042773">
    <property type="term" value="P:ATP synthesis coupled electron transport"/>
    <property type="evidence" value="ECO:0007669"/>
    <property type="project" value="InterPro"/>
</dbReference>
<keyword evidence="4 7" id="KW-1133">Transmembrane helix</keyword>
<evidence type="ECO:0000256" key="3">
    <source>
        <dbReference type="ARBA" id="ARBA00022692"/>
    </source>
</evidence>
<dbReference type="GO" id="GO:0005886">
    <property type="term" value="C:plasma membrane"/>
    <property type="evidence" value="ECO:0007669"/>
    <property type="project" value="UniProtKB-SubCell"/>
</dbReference>
<feature type="transmembrane region" description="Helical" evidence="7">
    <location>
        <begin position="16"/>
        <end position="35"/>
    </location>
</feature>
<dbReference type="InterPro" id="IPR003918">
    <property type="entry name" value="NADH_UbQ_OxRdtase"/>
</dbReference>
<reference evidence="10 11" key="1">
    <citation type="submission" date="2019-02" db="EMBL/GenBank/DDBJ databases">
        <authorList>
            <person name="Lehtovirta-Morley E L."/>
        </authorList>
    </citation>
    <scope>NUCLEOTIDE SEQUENCE [LARGE SCALE GENOMIC DNA]</scope>
    <source>
        <strain evidence="10">NFRAN1</strain>
    </source>
</reference>
<comment type="subcellular location">
    <subcellularLocation>
        <location evidence="1">Cell membrane</location>
        <topology evidence="1">Multi-pass membrane protein</topology>
    </subcellularLocation>
</comment>
<evidence type="ECO:0000256" key="4">
    <source>
        <dbReference type="ARBA" id="ARBA00022989"/>
    </source>
</evidence>
<evidence type="ECO:0000313" key="11">
    <source>
        <dbReference type="Proteomes" id="UP000294299"/>
    </source>
</evidence>
<keyword evidence="11" id="KW-1185">Reference proteome</keyword>
<evidence type="ECO:0000313" key="10">
    <source>
        <dbReference type="EMBL" id="VFJ13901.1"/>
    </source>
</evidence>
<dbReference type="Pfam" id="PF00361">
    <property type="entry name" value="Proton_antipo_M"/>
    <property type="match status" value="1"/>
</dbReference>
<evidence type="ECO:0000256" key="2">
    <source>
        <dbReference type="ARBA" id="ARBA00022475"/>
    </source>
</evidence>
<dbReference type="AlphaFoldDB" id="A0A484I9J9"/>
<evidence type="ECO:0000256" key="7">
    <source>
        <dbReference type="SAM" id="Phobius"/>
    </source>
</evidence>
<feature type="transmembrane region" description="Helical" evidence="7">
    <location>
        <begin position="296"/>
        <end position="316"/>
    </location>
</feature>
<evidence type="ECO:0000259" key="9">
    <source>
        <dbReference type="Pfam" id="PF00662"/>
    </source>
</evidence>
<protein>
    <submittedName>
        <fullName evidence="10">Hydrogenase 4, membrane subunit</fullName>
    </submittedName>
</protein>
<dbReference type="PANTHER" id="PTHR42682">
    <property type="entry name" value="HYDROGENASE-4 COMPONENT F"/>
    <property type="match status" value="1"/>
</dbReference>
<feature type="transmembrane region" description="Helical" evidence="7">
    <location>
        <begin position="226"/>
        <end position="245"/>
    </location>
</feature>
<keyword evidence="2" id="KW-1003">Cell membrane</keyword>
<keyword evidence="5" id="KW-0560">Oxidoreductase</keyword>
<evidence type="ECO:0000256" key="5">
    <source>
        <dbReference type="ARBA" id="ARBA00023002"/>
    </source>
</evidence>
<dbReference type="PRINTS" id="PR01437">
    <property type="entry name" value="NUOXDRDTASE4"/>
</dbReference>
<dbReference type="Proteomes" id="UP000294299">
    <property type="component" value="Chromosome NFRAN"/>
</dbReference>
<dbReference type="GeneID" id="39420922"/>
<feature type="transmembrane region" description="Helical" evidence="7">
    <location>
        <begin position="75"/>
        <end position="101"/>
    </location>
</feature>
<feature type="transmembrane region" description="Helical" evidence="7">
    <location>
        <begin position="175"/>
        <end position="195"/>
    </location>
</feature>
<organism evidence="10 11">
    <name type="scientific">Candidatus Nitrosocosmicus franklandianus</name>
    <dbReference type="NCBI Taxonomy" id="1798806"/>
    <lineage>
        <taxon>Archaea</taxon>
        <taxon>Nitrososphaerota</taxon>
        <taxon>Nitrososphaeria</taxon>
        <taxon>Nitrososphaerales</taxon>
        <taxon>Nitrososphaeraceae</taxon>
        <taxon>Candidatus Nitrosocosmicus</taxon>
    </lineage>
</organism>
<feature type="domain" description="NADH:quinone oxidoreductase/Mrp antiporter transmembrane" evidence="8">
    <location>
        <begin position="143"/>
        <end position="438"/>
    </location>
</feature>
<proteinExistence type="predicted"/>
<accession>A0A484I9J9</accession>
<feature type="transmembrane region" description="Helical" evidence="7">
    <location>
        <begin position="265"/>
        <end position="284"/>
    </location>
</feature>